<dbReference type="Proteomes" id="UP000214365">
    <property type="component" value="Unassembled WGS sequence"/>
</dbReference>
<protein>
    <recommendedName>
        <fullName evidence="4">FAD-binding domain-containing protein</fullName>
    </recommendedName>
</protein>
<dbReference type="InterPro" id="IPR002938">
    <property type="entry name" value="FAD-bd"/>
</dbReference>
<dbReference type="PANTHER" id="PTHR46720">
    <property type="entry name" value="HYDROXYLASE, PUTATIVE (AFU_ORTHOLOGUE AFUA_3G01460)-RELATED"/>
    <property type="match status" value="1"/>
</dbReference>
<keyword evidence="1" id="KW-0285">Flavoprotein</keyword>
<gene>
    <name evidence="5" type="ORF">UA08_04945</name>
</gene>
<comment type="caution">
    <text evidence="5">The sequence shown here is derived from an EMBL/GenBank/DDBJ whole genome shotgun (WGS) entry which is preliminary data.</text>
</comment>
<dbReference type="EMBL" id="LFMY01000006">
    <property type="protein sequence ID" value="OKL60073.1"/>
    <property type="molecule type" value="Genomic_DNA"/>
</dbReference>
<dbReference type="AlphaFoldDB" id="A0A225AKZ0"/>
<dbReference type="PANTHER" id="PTHR46720:SF3">
    <property type="entry name" value="FAD-BINDING DOMAIN-CONTAINING PROTEIN-RELATED"/>
    <property type="match status" value="1"/>
</dbReference>
<evidence type="ECO:0000256" key="2">
    <source>
        <dbReference type="ARBA" id="ARBA00022827"/>
    </source>
</evidence>
<organism evidence="5 6">
    <name type="scientific">Talaromyces atroroseus</name>
    <dbReference type="NCBI Taxonomy" id="1441469"/>
    <lineage>
        <taxon>Eukaryota</taxon>
        <taxon>Fungi</taxon>
        <taxon>Dikarya</taxon>
        <taxon>Ascomycota</taxon>
        <taxon>Pezizomycotina</taxon>
        <taxon>Eurotiomycetes</taxon>
        <taxon>Eurotiomycetidae</taxon>
        <taxon>Eurotiales</taxon>
        <taxon>Trichocomaceae</taxon>
        <taxon>Talaromyces</taxon>
        <taxon>Talaromyces sect. Trachyspermi</taxon>
    </lineage>
</organism>
<evidence type="ECO:0000259" key="4">
    <source>
        <dbReference type="Pfam" id="PF01494"/>
    </source>
</evidence>
<accession>A0A225AKZ0</accession>
<proteinExistence type="predicted"/>
<dbReference type="InterPro" id="IPR036188">
    <property type="entry name" value="FAD/NAD-bd_sf"/>
</dbReference>
<dbReference type="InterPro" id="IPR051104">
    <property type="entry name" value="FAD_monoxygenase"/>
</dbReference>
<dbReference type="PRINTS" id="PR00420">
    <property type="entry name" value="RNGMNOXGNASE"/>
</dbReference>
<keyword evidence="6" id="KW-1185">Reference proteome</keyword>
<dbReference type="GO" id="GO:0071949">
    <property type="term" value="F:FAD binding"/>
    <property type="evidence" value="ECO:0007669"/>
    <property type="project" value="InterPro"/>
</dbReference>
<dbReference type="GO" id="GO:0016491">
    <property type="term" value="F:oxidoreductase activity"/>
    <property type="evidence" value="ECO:0007669"/>
    <property type="project" value="UniProtKB-KW"/>
</dbReference>
<keyword evidence="2" id="KW-0274">FAD</keyword>
<keyword evidence="3" id="KW-0560">Oxidoreductase</keyword>
<evidence type="ECO:0000313" key="6">
    <source>
        <dbReference type="Proteomes" id="UP000214365"/>
    </source>
</evidence>
<evidence type="ECO:0000256" key="3">
    <source>
        <dbReference type="ARBA" id="ARBA00023002"/>
    </source>
</evidence>
<dbReference type="GO" id="GO:0044550">
    <property type="term" value="P:secondary metabolite biosynthetic process"/>
    <property type="evidence" value="ECO:0007669"/>
    <property type="project" value="TreeGrafter"/>
</dbReference>
<feature type="domain" description="FAD-binding" evidence="4">
    <location>
        <begin position="20"/>
        <end position="353"/>
    </location>
</feature>
<dbReference type="SUPFAM" id="SSF51905">
    <property type="entry name" value="FAD/NAD(P)-binding domain"/>
    <property type="match status" value="1"/>
</dbReference>
<reference evidence="5 6" key="1">
    <citation type="submission" date="2015-06" db="EMBL/GenBank/DDBJ databases">
        <title>Talaromyces atroroseus IBT 11181 draft genome.</title>
        <authorList>
            <person name="Rasmussen K.B."/>
            <person name="Rasmussen S."/>
            <person name="Petersen B."/>
            <person name="Sicheritz-Ponten T."/>
            <person name="Mortensen U.H."/>
            <person name="Thrane U."/>
        </authorList>
    </citation>
    <scope>NUCLEOTIDE SEQUENCE [LARGE SCALE GENOMIC DNA]</scope>
    <source>
        <strain evidence="5 6">IBT 11181</strain>
    </source>
</reference>
<evidence type="ECO:0000313" key="5">
    <source>
        <dbReference type="EMBL" id="OKL60073.1"/>
    </source>
</evidence>
<dbReference type="SUPFAM" id="SSF54373">
    <property type="entry name" value="FAD-linked reductases, C-terminal domain"/>
    <property type="match status" value="1"/>
</dbReference>
<dbReference type="OrthoDB" id="417877at2759"/>
<dbReference type="Gene3D" id="3.50.50.60">
    <property type="entry name" value="FAD/NAD(P)-binding domain"/>
    <property type="match status" value="1"/>
</dbReference>
<evidence type="ECO:0000256" key="1">
    <source>
        <dbReference type="ARBA" id="ARBA00022630"/>
    </source>
</evidence>
<name>A0A225AKZ0_TALAT</name>
<dbReference type="GeneID" id="31004701"/>
<dbReference type="RefSeq" id="XP_020120194.1">
    <property type="nucleotide sequence ID" value="XM_020267270.1"/>
</dbReference>
<dbReference type="STRING" id="1441469.A0A225AKZ0"/>
<sequence>MATNTASSNGNENKSAAPFDVAIIGGGLIGLHVALGLLNRNIPVTVYEQASEIQEIGAGIGLTFGNEECMGVLDPRIPAAMNEVGFRTTRGIGLVNASNPEEDVTLRPQDKLFDMYIRERGRILCQRSQLMSQLLKLLPSECIKLGKRLDDIKRDEDSITLTFTDGTEVKTDAVIGCDGIKSRVRYILLGEENPASVPHYCNESAYRCLADMTKVAPILGNYATGMAAWVGHGAHIITYPVGNNKFLNVAAFVRDASGSWPDYHKQTVQASKTEIMEAFSKFSPTVRQLVDQLPDEQSRWGLFDTLDYPLQTYAYGPMALAGDAAHGSSPHHGLGAGMGVEDALVLTTVLEKVAATLLEGGPNALSHKSAAISSAFKAYDSVRRERSQYLVASSRRQGILVKLEDPEIDSAEKFMNDTDERVEKIYSFDLKLTEKQSIEEYARELQKSGKF</sequence>
<dbReference type="Pfam" id="PF01494">
    <property type="entry name" value="FAD_binding_3"/>
    <property type="match status" value="1"/>
</dbReference>